<evidence type="ECO:0000256" key="5">
    <source>
        <dbReference type="SAM" id="MobiDB-lite"/>
    </source>
</evidence>
<evidence type="ECO:0000259" key="7">
    <source>
        <dbReference type="Pfam" id="PF00263"/>
    </source>
</evidence>
<evidence type="ECO:0000256" key="3">
    <source>
        <dbReference type="ARBA" id="ARBA00023136"/>
    </source>
</evidence>
<comment type="similarity">
    <text evidence="4">Belongs to the bacterial secretin family.</text>
</comment>
<feature type="domain" description="Type II/III secretion system secretin-like" evidence="7">
    <location>
        <begin position="409"/>
        <end position="545"/>
    </location>
</feature>
<feature type="region of interest" description="Disordered" evidence="5">
    <location>
        <begin position="124"/>
        <end position="157"/>
    </location>
</feature>
<evidence type="ECO:0000313" key="8">
    <source>
        <dbReference type="EMBL" id="PAL20845.1"/>
    </source>
</evidence>
<gene>
    <name evidence="8" type="ORF">B9K05_12580</name>
</gene>
<dbReference type="Proteomes" id="UP000216033">
    <property type="component" value="Unassembled WGS sequence"/>
</dbReference>
<dbReference type="InterPro" id="IPR004846">
    <property type="entry name" value="T2SS/T3SS_dom"/>
</dbReference>
<comment type="subcellular location">
    <subcellularLocation>
        <location evidence="1">Membrane</location>
    </subcellularLocation>
</comment>
<feature type="chain" id="PRO_5013261401" evidence="6">
    <location>
        <begin position="28"/>
        <end position="575"/>
    </location>
</feature>
<dbReference type="PANTHER" id="PTHR30332:SF24">
    <property type="entry name" value="SECRETIN GSPD-RELATED"/>
    <property type="match status" value="1"/>
</dbReference>
<dbReference type="Pfam" id="PF00263">
    <property type="entry name" value="Secretin"/>
    <property type="match status" value="1"/>
</dbReference>
<reference evidence="8 9" key="1">
    <citation type="submission" date="2017-04" db="EMBL/GenBank/DDBJ databases">
        <title>Kefir bacterial isolates.</title>
        <authorList>
            <person name="Kim Y."/>
            <person name="Blasche S."/>
            <person name="Patil K.R."/>
        </authorList>
    </citation>
    <scope>NUCLEOTIDE SEQUENCE [LARGE SCALE GENOMIC DNA]</scope>
    <source>
        <strain evidence="8 9">KR-2</strain>
    </source>
</reference>
<keyword evidence="9" id="KW-1185">Reference proteome</keyword>
<keyword evidence="3" id="KW-0472">Membrane</keyword>
<feature type="signal peptide" evidence="6">
    <location>
        <begin position="1"/>
        <end position="27"/>
    </location>
</feature>
<name>A0A270B725_9PROT</name>
<feature type="region of interest" description="Disordered" evidence="5">
    <location>
        <begin position="229"/>
        <end position="268"/>
    </location>
</feature>
<comment type="caution">
    <text evidence="8">The sequence shown here is derived from an EMBL/GenBank/DDBJ whole genome shotgun (WGS) entry which is preliminary data.</text>
</comment>
<evidence type="ECO:0000256" key="4">
    <source>
        <dbReference type="RuleBase" id="RU004003"/>
    </source>
</evidence>
<feature type="compositionally biased region" description="Polar residues" evidence="5">
    <location>
        <begin position="145"/>
        <end position="155"/>
    </location>
</feature>
<proteinExistence type="inferred from homology"/>
<dbReference type="AlphaFoldDB" id="A0A270B725"/>
<dbReference type="GO" id="GO:0009306">
    <property type="term" value="P:protein secretion"/>
    <property type="evidence" value="ECO:0007669"/>
    <property type="project" value="InterPro"/>
</dbReference>
<dbReference type="OrthoDB" id="7215802at2"/>
<evidence type="ECO:0000313" key="9">
    <source>
        <dbReference type="Proteomes" id="UP000216033"/>
    </source>
</evidence>
<dbReference type="EMBL" id="NDFP01000018">
    <property type="protein sequence ID" value="PAL20845.1"/>
    <property type="molecule type" value="Genomic_DNA"/>
</dbReference>
<dbReference type="GO" id="GO:0016020">
    <property type="term" value="C:membrane"/>
    <property type="evidence" value="ECO:0007669"/>
    <property type="project" value="UniProtKB-SubCell"/>
</dbReference>
<dbReference type="InterPro" id="IPR050810">
    <property type="entry name" value="Bact_Secretion_Sys_Channel"/>
</dbReference>
<feature type="compositionally biased region" description="Gly residues" evidence="5">
    <location>
        <begin position="229"/>
        <end position="257"/>
    </location>
</feature>
<evidence type="ECO:0000256" key="1">
    <source>
        <dbReference type="ARBA" id="ARBA00004370"/>
    </source>
</evidence>
<organism evidence="8 9">
    <name type="scientific">Acetobacter syzygii</name>
    <dbReference type="NCBI Taxonomy" id="146476"/>
    <lineage>
        <taxon>Bacteria</taxon>
        <taxon>Pseudomonadati</taxon>
        <taxon>Pseudomonadota</taxon>
        <taxon>Alphaproteobacteria</taxon>
        <taxon>Acetobacterales</taxon>
        <taxon>Acetobacteraceae</taxon>
        <taxon>Acetobacter</taxon>
    </lineage>
</organism>
<feature type="compositionally biased region" description="Low complexity" evidence="5">
    <location>
        <begin position="258"/>
        <end position="268"/>
    </location>
</feature>
<dbReference type="PANTHER" id="PTHR30332">
    <property type="entry name" value="PROBABLE GENERAL SECRETION PATHWAY PROTEIN D"/>
    <property type="match status" value="1"/>
</dbReference>
<keyword evidence="2 6" id="KW-0732">Signal</keyword>
<protein>
    <submittedName>
        <fullName evidence="8">Pilus assembly protein PilN</fullName>
    </submittedName>
</protein>
<evidence type="ECO:0000256" key="6">
    <source>
        <dbReference type="SAM" id="SignalP"/>
    </source>
</evidence>
<sequence length="575" mass="60172">MNSFIHSLTASCAMLALLAGCADFNTAQNSEDRMLKTAHDDHVPERPVVNFSDKPWLVGETIREVDVVPDILRIKSSISIAQPMSLRDTAIFASHQTGIPVRISPDAEENDTLFTAGYDSGSTGFNVSSLPPPPGASENSKTREVQAQTSSTPRVNPTVWHGVGKWLEYSGTREGVFQTIATRFGVWQRWVDGHIEFYRTFTKTFPIPAFSGDTTSDNSIVAYTGGGSGSSGGSGGMGGMGGSGGTSGGGSSGGMGGSQSSSGQSMGMSSIYTNSKVNRWKTLEKTAQTVSGGGQVVADEGLGTLSVTGTPDQVDRVQNWVDALNDSMLKQVAIEVHVYTVKISHESNYGFSPQIAFKSHGGLVGLTSTPAAIPALQTTDTPFSFGASILDTGKGTGGLFSGSKVVVQALQRLGNVTEQYDRSVVTTNGLIAPFQNGINTTYLANSSSTLATNAGTSNTLSPGVVMSGFMGSVTPKIVDNRILLHVNFLLQTLLSISTITSNSSSLQAPKTSSTSLDDTVTLQNNSTLVLSGYVDDATQRTRNGVGSALNWLLGGGGDAVVEKTHVVVTVEAHTL</sequence>
<accession>A0A270B725</accession>
<evidence type="ECO:0000256" key="2">
    <source>
        <dbReference type="ARBA" id="ARBA00022729"/>
    </source>
</evidence>